<dbReference type="EMBL" id="JEMT01009368">
    <property type="protein sequence ID" value="EXX78235.1"/>
    <property type="molecule type" value="Genomic_DNA"/>
</dbReference>
<sequence length="88" mass="10355">MPTGSLPEEVLKEVRYRDFWEKHYTKWGNTETWDKFFIEKIPNSSRSESHNALGAELNILIKKLKPNTRASQKALFLQNNLKVSIFMN</sequence>
<comment type="caution">
    <text evidence="1">The sequence shown here is derived from an EMBL/GenBank/DDBJ whole genome shotgun (WGS) entry which is preliminary data.</text>
</comment>
<evidence type="ECO:0000313" key="2">
    <source>
        <dbReference type="Proteomes" id="UP000022910"/>
    </source>
</evidence>
<name>A0A015KF40_RHIIW</name>
<protein>
    <submittedName>
        <fullName evidence="1">Uncharacterized protein</fullName>
    </submittedName>
</protein>
<dbReference type="AlphaFoldDB" id="A0A015KF40"/>
<proteinExistence type="predicted"/>
<dbReference type="OrthoDB" id="2400734at2759"/>
<gene>
    <name evidence="1" type="ORF">RirG_016820</name>
</gene>
<evidence type="ECO:0000313" key="1">
    <source>
        <dbReference type="EMBL" id="EXX78235.1"/>
    </source>
</evidence>
<accession>A0A015KF40</accession>
<keyword evidence="2" id="KW-1185">Reference proteome</keyword>
<reference evidence="1 2" key="1">
    <citation type="submission" date="2014-02" db="EMBL/GenBank/DDBJ databases">
        <title>Single nucleus genome sequencing reveals high similarity among nuclei of an endomycorrhizal fungus.</title>
        <authorList>
            <person name="Lin K."/>
            <person name="Geurts R."/>
            <person name="Zhang Z."/>
            <person name="Limpens E."/>
            <person name="Saunders D.G."/>
            <person name="Mu D."/>
            <person name="Pang E."/>
            <person name="Cao H."/>
            <person name="Cha H."/>
            <person name="Lin T."/>
            <person name="Zhou Q."/>
            <person name="Shang Y."/>
            <person name="Li Y."/>
            <person name="Ivanov S."/>
            <person name="Sharma T."/>
            <person name="Velzen R.V."/>
            <person name="Ruijter N.D."/>
            <person name="Aanen D.K."/>
            <person name="Win J."/>
            <person name="Kamoun S."/>
            <person name="Bisseling T."/>
            <person name="Huang S."/>
        </authorList>
    </citation>
    <scope>NUCLEOTIDE SEQUENCE [LARGE SCALE GENOMIC DNA]</scope>
    <source>
        <strain evidence="2">DAOM197198w</strain>
    </source>
</reference>
<dbReference type="HOGENOM" id="CLU_2470271_0_0_1"/>
<organism evidence="1 2">
    <name type="scientific">Rhizophagus irregularis (strain DAOM 197198w)</name>
    <name type="common">Glomus intraradices</name>
    <dbReference type="NCBI Taxonomy" id="1432141"/>
    <lineage>
        <taxon>Eukaryota</taxon>
        <taxon>Fungi</taxon>
        <taxon>Fungi incertae sedis</taxon>
        <taxon>Mucoromycota</taxon>
        <taxon>Glomeromycotina</taxon>
        <taxon>Glomeromycetes</taxon>
        <taxon>Glomerales</taxon>
        <taxon>Glomeraceae</taxon>
        <taxon>Rhizophagus</taxon>
    </lineage>
</organism>
<dbReference type="Proteomes" id="UP000022910">
    <property type="component" value="Unassembled WGS sequence"/>
</dbReference>